<reference evidence="2 3" key="1">
    <citation type="submission" date="2018-04" db="EMBL/GenBank/DDBJ databases">
        <title>Genome of Nocardioides gansuensis WSJ-1.</title>
        <authorList>
            <person name="Wu S."/>
            <person name="Wang G."/>
        </authorList>
    </citation>
    <scope>NUCLEOTIDE SEQUENCE [LARGE SCALE GENOMIC DNA]</scope>
    <source>
        <strain evidence="2 3">WSJ-1</strain>
    </source>
</reference>
<proteinExistence type="predicted"/>
<accession>A0A2T8FG59</accession>
<keyword evidence="3" id="KW-1185">Reference proteome</keyword>
<gene>
    <name evidence="2" type="ORF">DDE18_03680</name>
</gene>
<feature type="compositionally biased region" description="Polar residues" evidence="1">
    <location>
        <begin position="31"/>
        <end position="49"/>
    </location>
</feature>
<organism evidence="2 3">
    <name type="scientific">Nocardioides gansuensis</name>
    <dbReference type="NCBI Taxonomy" id="2138300"/>
    <lineage>
        <taxon>Bacteria</taxon>
        <taxon>Bacillati</taxon>
        <taxon>Actinomycetota</taxon>
        <taxon>Actinomycetes</taxon>
        <taxon>Propionibacteriales</taxon>
        <taxon>Nocardioidaceae</taxon>
        <taxon>Nocardioides</taxon>
    </lineage>
</organism>
<dbReference type="AlphaFoldDB" id="A0A2T8FG59"/>
<evidence type="ECO:0000313" key="2">
    <source>
        <dbReference type="EMBL" id="PVG84708.1"/>
    </source>
</evidence>
<evidence type="ECO:0008006" key="4">
    <source>
        <dbReference type="Google" id="ProtNLM"/>
    </source>
</evidence>
<evidence type="ECO:0000256" key="1">
    <source>
        <dbReference type="SAM" id="MobiDB-lite"/>
    </source>
</evidence>
<comment type="caution">
    <text evidence="2">The sequence shown here is derived from an EMBL/GenBank/DDBJ whole genome shotgun (WGS) entry which is preliminary data.</text>
</comment>
<feature type="region of interest" description="Disordered" evidence="1">
    <location>
        <begin position="14"/>
        <end position="56"/>
    </location>
</feature>
<evidence type="ECO:0000313" key="3">
    <source>
        <dbReference type="Proteomes" id="UP000246018"/>
    </source>
</evidence>
<dbReference type="Proteomes" id="UP000246018">
    <property type="component" value="Unassembled WGS sequence"/>
</dbReference>
<sequence>MAATAACVVLLGGCTSGGADGPPAGVPGGETATTEADSVAPTSEPNEGTPSVEPADGKLYEMESSRFRLPKKWYVTSGSASGQMAAYALPSLTMTARDWPDLASETEYMAAETLKERQKGGKYRRVEDIELPICSAYQIVGHNRADDEYEIVVGCTARGRQYHYSFATGEGGDEVIRPVMESIFASMEWD</sequence>
<name>A0A2T8FG59_9ACTN</name>
<dbReference type="EMBL" id="QDGZ01000001">
    <property type="protein sequence ID" value="PVG84708.1"/>
    <property type="molecule type" value="Genomic_DNA"/>
</dbReference>
<protein>
    <recommendedName>
        <fullName evidence="4">PsbP C-terminal domain-containing protein</fullName>
    </recommendedName>
</protein>